<feature type="domain" description="Methyl-accepting transducer" evidence="5">
    <location>
        <begin position="267"/>
        <end position="503"/>
    </location>
</feature>
<organism evidence="7 8">
    <name type="scientific">Scytonema tolypothrichoides VB-61278_2</name>
    <dbReference type="NCBI Taxonomy" id="3232314"/>
    <lineage>
        <taxon>Bacteria</taxon>
        <taxon>Bacillati</taxon>
        <taxon>Cyanobacteriota</taxon>
        <taxon>Cyanophyceae</taxon>
        <taxon>Nostocales</taxon>
        <taxon>Scytonemataceae</taxon>
        <taxon>Scytonema</taxon>
    </lineage>
</organism>
<feature type="transmembrane region" description="Helical" evidence="4">
    <location>
        <begin position="12"/>
        <end position="33"/>
    </location>
</feature>
<gene>
    <name evidence="7" type="ORF">AB0759_16090</name>
</gene>
<proteinExistence type="inferred from homology"/>
<evidence type="ECO:0000256" key="3">
    <source>
        <dbReference type="PROSITE-ProRule" id="PRU00284"/>
    </source>
</evidence>
<accession>A0ABW8WMA4</accession>
<dbReference type="Pfam" id="PF00015">
    <property type="entry name" value="MCPsignal"/>
    <property type="match status" value="1"/>
</dbReference>
<evidence type="ECO:0000259" key="5">
    <source>
        <dbReference type="PROSITE" id="PS50111"/>
    </source>
</evidence>
<evidence type="ECO:0000313" key="8">
    <source>
        <dbReference type="Proteomes" id="UP001628874"/>
    </source>
</evidence>
<reference evidence="7 8" key="1">
    <citation type="submission" date="2024-07" db="EMBL/GenBank/DDBJ databases">
        <authorList>
            <person name="Tripathy S."/>
        </authorList>
    </citation>
    <scope>NUCLEOTIDE SEQUENCE [LARGE SCALE GENOMIC DNA]</scope>
    <source>
        <strain evidence="7 8">VB-61278_2</strain>
    </source>
</reference>
<sequence length="541" mass="60520">MFSNWKIKDLIILGFSIPTILVLGFSLIVYFTANQSTETFKKVNRSQTIIDEKQLMTQAILNMDRRIRRYFIDTKINEDALELYTNDRKMFQENFTLLSKTVQDSAQRSRMDEMYKLYQNYNIYVQKSIKKNEIKNQKNLVLFFNNGKEYIEDFLKISKAFDKREKDILDDSIFLTNQSLNIMNLSALVASMVCLILAIIASVFIAQFLEVRINKAVQAAEQISVGDLTNSVVDTESNSNNEIGKLLKSFQIMTQNLNILIRQVQQSGIGVTTSATQIAASGKQLEATMTEQVASTNEVAATAKEISATSRELVKTMEEVALMSQTTTIATSSSQKDLLRMELTMRQLGEATNTIATRLGTIGEKANNINNIVVMITKVADQTNLLSLNAAIEAEKAGEYGLGFAVVAREIRRLADQTAVATLEIEKMVKQMQSSVSSGVMEMDKFAKEVEQSVEDVASISKQMAQIIEQVQELTPRFEAVNSGMEAQSQGAQQISDAMIQLSNTSTQTTDSLREINNAIHQLNQVAQGLRHEMSRFKVTA</sequence>
<keyword evidence="4" id="KW-0472">Membrane</keyword>
<comment type="similarity">
    <text evidence="2">Belongs to the methyl-accepting chemotaxis (MCP) protein family.</text>
</comment>
<dbReference type="InterPro" id="IPR004089">
    <property type="entry name" value="MCPsignal_dom"/>
</dbReference>
<dbReference type="EMBL" id="JBFQGM010000005">
    <property type="protein sequence ID" value="MFL9462142.1"/>
    <property type="molecule type" value="Genomic_DNA"/>
</dbReference>
<keyword evidence="1 3" id="KW-0807">Transducer</keyword>
<dbReference type="Proteomes" id="UP001628874">
    <property type="component" value="Unassembled WGS sequence"/>
</dbReference>
<dbReference type="PANTHER" id="PTHR32089">
    <property type="entry name" value="METHYL-ACCEPTING CHEMOTAXIS PROTEIN MCPB"/>
    <property type="match status" value="1"/>
</dbReference>
<dbReference type="SMART" id="SM00283">
    <property type="entry name" value="MA"/>
    <property type="match status" value="1"/>
</dbReference>
<evidence type="ECO:0000256" key="4">
    <source>
        <dbReference type="SAM" id="Phobius"/>
    </source>
</evidence>
<name>A0ABW8WMA4_9CYAN</name>
<dbReference type="InterPro" id="IPR004090">
    <property type="entry name" value="Chemotax_Me-accpt_rcpt"/>
</dbReference>
<dbReference type="RefSeq" id="WP_038087646.1">
    <property type="nucleotide sequence ID" value="NZ_JBFQGM010000005.1"/>
</dbReference>
<keyword evidence="4" id="KW-0812">Transmembrane</keyword>
<protein>
    <submittedName>
        <fullName evidence="7">Methyl-accepting chemotaxis protein</fullName>
    </submittedName>
</protein>
<dbReference type="SMART" id="SM00304">
    <property type="entry name" value="HAMP"/>
    <property type="match status" value="1"/>
</dbReference>
<dbReference type="PROSITE" id="PS50885">
    <property type="entry name" value="HAMP"/>
    <property type="match status" value="1"/>
</dbReference>
<keyword evidence="4" id="KW-1133">Transmembrane helix</keyword>
<dbReference type="InterPro" id="IPR003660">
    <property type="entry name" value="HAMP_dom"/>
</dbReference>
<evidence type="ECO:0000259" key="6">
    <source>
        <dbReference type="PROSITE" id="PS50885"/>
    </source>
</evidence>
<keyword evidence="8" id="KW-1185">Reference proteome</keyword>
<feature type="domain" description="HAMP" evidence="6">
    <location>
        <begin position="207"/>
        <end position="262"/>
    </location>
</feature>
<dbReference type="PROSITE" id="PS50111">
    <property type="entry name" value="CHEMOTAXIS_TRANSDUC_2"/>
    <property type="match status" value="1"/>
</dbReference>
<dbReference type="PANTHER" id="PTHR32089:SF120">
    <property type="entry name" value="METHYL-ACCEPTING CHEMOTAXIS PROTEIN TLPQ"/>
    <property type="match status" value="1"/>
</dbReference>
<evidence type="ECO:0000313" key="7">
    <source>
        <dbReference type="EMBL" id="MFL9462142.1"/>
    </source>
</evidence>
<dbReference type="Gene3D" id="1.10.287.950">
    <property type="entry name" value="Methyl-accepting chemotaxis protein"/>
    <property type="match status" value="1"/>
</dbReference>
<dbReference type="PRINTS" id="PR00260">
    <property type="entry name" value="CHEMTRNSDUCR"/>
</dbReference>
<feature type="transmembrane region" description="Helical" evidence="4">
    <location>
        <begin position="185"/>
        <end position="209"/>
    </location>
</feature>
<dbReference type="CDD" id="cd06225">
    <property type="entry name" value="HAMP"/>
    <property type="match status" value="1"/>
</dbReference>
<evidence type="ECO:0000256" key="2">
    <source>
        <dbReference type="ARBA" id="ARBA00029447"/>
    </source>
</evidence>
<dbReference type="SUPFAM" id="SSF58104">
    <property type="entry name" value="Methyl-accepting chemotaxis protein (MCP) signaling domain"/>
    <property type="match status" value="1"/>
</dbReference>
<comment type="caution">
    <text evidence="7">The sequence shown here is derived from an EMBL/GenBank/DDBJ whole genome shotgun (WGS) entry which is preliminary data.</text>
</comment>
<evidence type="ECO:0000256" key="1">
    <source>
        <dbReference type="ARBA" id="ARBA00023224"/>
    </source>
</evidence>